<feature type="binding site" description="axial binding residue" evidence="8">
    <location>
        <position position="467"/>
    </location>
    <ligand>
        <name>heme</name>
        <dbReference type="ChEBI" id="CHEBI:30413"/>
    </ligand>
    <ligandPart>
        <name>Fe</name>
        <dbReference type="ChEBI" id="CHEBI:18248"/>
    </ligandPart>
</feature>
<evidence type="ECO:0000256" key="4">
    <source>
        <dbReference type="ARBA" id="ARBA00022723"/>
    </source>
</evidence>
<evidence type="ECO:0000256" key="7">
    <source>
        <dbReference type="ARBA" id="ARBA00023033"/>
    </source>
</evidence>
<dbReference type="InterPro" id="IPR002403">
    <property type="entry name" value="Cyt_P450_E_grp-IV"/>
</dbReference>
<dbReference type="InterPro" id="IPR036396">
    <property type="entry name" value="Cyt_P450_sf"/>
</dbReference>
<keyword evidence="4 8" id="KW-0479">Metal-binding</keyword>
<dbReference type="PRINTS" id="PR00465">
    <property type="entry name" value="EP450IV"/>
</dbReference>
<keyword evidence="5" id="KW-0560">Oxidoreductase</keyword>
<name>A0A1Q8RXJ4_9PEZI</name>
<dbReference type="CDD" id="cd11041">
    <property type="entry name" value="CYP503A1-like"/>
    <property type="match status" value="1"/>
</dbReference>
<dbReference type="Gene3D" id="1.10.630.10">
    <property type="entry name" value="Cytochrome P450"/>
    <property type="match status" value="1"/>
</dbReference>
<protein>
    <submittedName>
        <fullName evidence="9">Fumitremorgin C monooxygenase 3</fullName>
    </submittedName>
</protein>
<evidence type="ECO:0000256" key="3">
    <source>
        <dbReference type="ARBA" id="ARBA00022617"/>
    </source>
</evidence>
<keyword evidence="3 8" id="KW-0349">Heme</keyword>
<sequence>MNMNASPASPSWAGLTSLKLPPSLSTPNSGIYWLALLIVVSLVAASPVRNKFQAVEIYPVINKTKEEYFRDGKALLAKGAKEHGGKPFRVYTGQGTLTVLAPEFAHEVKNDTRLSSSKFLLAYWQAGTPGFEPYFSSGSELIREMIKTHLTQSDVAKLSQPLAYETADALRDVLTDDEEWHEITLATAIPRIVARVSALVFLGPELCRDPTWLNITIDYPRKAMAAAKVLRSYPTLIRRVVHWFLPCCRELRRMLRTARMAIEPIQQQRRRREQEAGICNDSGRRGGVSDNALAWVEKLARKREDTTAQNAAFQQLGLSILANASSTDLVSQNILDLCRNPEIVEPLRQEVLREAGDGWKSSTLYNLRLLDSVLKETLRLKPIATVALGRRVMEDGVKLSDGSLLPRTTAVAVSSANMWDPEIYPEPDKFDGYRFLRMREGGNNEHFAQLASVSGDHLGFGLGANACPGRFFGANSAKLILSHLLFKYEFKLPDDDETAIEPMRFGFSTLVNSRAKLLVRRRKDVL</sequence>
<dbReference type="InterPro" id="IPR001128">
    <property type="entry name" value="Cyt_P450"/>
</dbReference>
<organism evidence="9 10">
    <name type="scientific">Colletotrichum chlorophyti</name>
    <dbReference type="NCBI Taxonomy" id="708187"/>
    <lineage>
        <taxon>Eukaryota</taxon>
        <taxon>Fungi</taxon>
        <taxon>Dikarya</taxon>
        <taxon>Ascomycota</taxon>
        <taxon>Pezizomycotina</taxon>
        <taxon>Sordariomycetes</taxon>
        <taxon>Hypocreomycetidae</taxon>
        <taxon>Glomerellales</taxon>
        <taxon>Glomerellaceae</taxon>
        <taxon>Colletotrichum</taxon>
    </lineage>
</organism>
<comment type="caution">
    <text evidence="9">The sequence shown here is derived from an EMBL/GenBank/DDBJ whole genome shotgun (WGS) entry which is preliminary data.</text>
</comment>
<dbReference type="PANTHER" id="PTHR46206:SF2">
    <property type="entry name" value="CYTOCHROME P450 MONOOXYGENASE AUSG-RELATED"/>
    <property type="match status" value="1"/>
</dbReference>
<dbReference type="GO" id="GO:0005506">
    <property type="term" value="F:iron ion binding"/>
    <property type="evidence" value="ECO:0007669"/>
    <property type="project" value="InterPro"/>
</dbReference>
<dbReference type="GO" id="GO:0004497">
    <property type="term" value="F:monooxygenase activity"/>
    <property type="evidence" value="ECO:0007669"/>
    <property type="project" value="UniProtKB-KW"/>
</dbReference>
<evidence type="ECO:0000256" key="8">
    <source>
        <dbReference type="PIRSR" id="PIRSR602403-1"/>
    </source>
</evidence>
<keyword evidence="10" id="KW-1185">Reference proteome</keyword>
<evidence type="ECO:0000256" key="6">
    <source>
        <dbReference type="ARBA" id="ARBA00023004"/>
    </source>
</evidence>
<dbReference type="GO" id="GO:0016705">
    <property type="term" value="F:oxidoreductase activity, acting on paired donors, with incorporation or reduction of molecular oxygen"/>
    <property type="evidence" value="ECO:0007669"/>
    <property type="project" value="InterPro"/>
</dbReference>
<keyword evidence="6 8" id="KW-0408">Iron</keyword>
<evidence type="ECO:0000313" key="10">
    <source>
        <dbReference type="Proteomes" id="UP000186583"/>
    </source>
</evidence>
<dbReference type="PANTHER" id="PTHR46206">
    <property type="entry name" value="CYTOCHROME P450"/>
    <property type="match status" value="1"/>
</dbReference>
<gene>
    <name evidence="9" type="ORF">CCHL11_06611</name>
</gene>
<dbReference type="AlphaFoldDB" id="A0A1Q8RXJ4"/>
<evidence type="ECO:0000313" key="9">
    <source>
        <dbReference type="EMBL" id="OLN91605.1"/>
    </source>
</evidence>
<proteinExistence type="inferred from homology"/>
<evidence type="ECO:0000256" key="1">
    <source>
        <dbReference type="ARBA" id="ARBA00001971"/>
    </source>
</evidence>
<dbReference type="Pfam" id="PF00067">
    <property type="entry name" value="p450"/>
    <property type="match status" value="1"/>
</dbReference>
<dbReference type="SUPFAM" id="SSF48264">
    <property type="entry name" value="Cytochrome P450"/>
    <property type="match status" value="1"/>
</dbReference>
<reference evidence="9 10" key="1">
    <citation type="submission" date="2016-11" db="EMBL/GenBank/DDBJ databases">
        <title>Draft Genome Assembly of Colletotrichum chlorophyti a pathogen of herbaceous plants.</title>
        <authorList>
            <person name="Gan P."/>
            <person name="Narusaka M."/>
            <person name="Tsushima A."/>
            <person name="Narusaka Y."/>
            <person name="Takano Y."/>
            <person name="Shirasu K."/>
        </authorList>
    </citation>
    <scope>NUCLEOTIDE SEQUENCE [LARGE SCALE GENOMIC DNA]</scope>
    <source>
        <strain evidence="9 10">NTL11</strain>
    </source>
</reference>
<dbReference type="PRINTS" id="PR00385">
    <property type="entry name" value="P450"/>
</dbReference>
<comment type="similarity">
    <text evidence="2">Belongs to the cytochrome P450 family.</text>
</comment>
<dbReference type="GO" id="GO:0020037">
    <property type="term" value="F:heme binding"/>
    <property type="evidence" value="ECO:0007669"/>
    <property type="project" value="InterPro"/>
</dbReference>
<dbReference type="STRING" id="708187.A0A1Q8RXJ4"/>
<keyword evidence="7 9" id="KW-0503">Monooxygenase</keyword>
<comment type="cofactor">
    <cofactor evidence="1 8">
        <name>heme</name>
        <dbReference type="ChEBI" id="CHEBI:30413"/>
    </cofactor>
</comment>
<dbReference type="OrthoDB" id="1844152at2759"/>
<evidence type="ECO:0000256" key="5">
    <source>
        <dbReference type="ARBA" id="ARBA00023002"/>
    </source>
</evidence>
<dbReference type="EMBL" id="MPGH01000061">
    <property type="protein sequence ID" value="OLN91605.1"/>
    <property type="molecule type" value="Genomic_DNA"/>
</dbReference>
<accession>A0A1Q8RXJ4</accession>
<dbReference type="Proteomes" id="UP000186583">
    <property type="component" value="Unassembled WGS sequence"/>
</dbReference>
<evidence type="ECO:0000256" key="2">
    <source>
        <dbReference type="ARBA" id="ARBA00010617"/>
    </source>
</evidence>